<name>A0AAD5G4C5_AMBAR</name>
<organism evidence="1 2">
    <name type="scientific">Ambrosia artemisiifolia</name>
    <name type="common">Common ragweed</name>
    <dbReference type="NCBI Taxonomy" id="4212"/>
    <lineage>
        <taxon>Eukaryota</taxon>
        <taxon>Viridiplantae</taxon>
        <taxon>Streptophyta</taxon>
        <taxon>Embryophyta</taxon>
        <taxon>Tracheophyta</taxon>
        <taxon>Spermatophyta</taxon>
        <taxon>Magnoliopsida</taxon>
        <taxon>eudicotyledons</taxon>
        <taxon>Gunneridae</taxon>
        <taxon>Pentapetalae</taxon>
        <taxon>asterids</taxon>
        <taxon>campanulids</taxon>
        <taxon>Asterales</taxon>
        <taxon>Asteraceae</taxon>
        <taxon>Asteroideae</taxon>
        <taxon>Heliantheae alliance</taxon>
        <taxon>Heliantheae</taxon>
        <taxon>Ambrosia</taxon>
    </lineage>
</organism>
<evidence type="ECO:0000313" key="1">
    <source>
        <dbReference type="EMBL" id="KAI7727091.1"/>
    </source>
</evidence>
<keyword evidence="2" id="KW-1185">Reference proteome</keyword>
<protein>
    <submittedName>
        <fullName evidence="1">Uncharacterized protein</fullName>
    </submittedName>
</protein>
<comment type="caution">
    <text evidence="1">The sequence shown here is derived from an EMBL/GenBank/DDBJ whole genome shotgun (WGS) entry which is preliminary data.</text>
</comment>
<feature type="non-terminal residue" evidence="1">
    <location>
        <position position="1"/>
    </location>
</feature>
<dbReference type="AlphaFoldDB" id="A0AAD5G4C5"/>
<dbReference type="Proteomes" id="UP001206925">
    <property type="component" value="Unassembled WGS sequence"/>
</dbReference>
<proteinExistence type="predicted"/>
<sequence>MLLLQDNGLPNPDRTTITCNYITIMEPPTSKHPTVHHHHFSCENAYLSCTTTEMEPVVTSCTSVLFANGVSLKVVNDNILVMFGTDNRSVFDEGGNTFGVQDLDLGF</sequence>
<accession>A0AAD5G4C5</accession>
<gene>
    <name evidence="1" type="ORF">M8C21_006415</name>
</gene>
<dbReference type="EMBL" id="JAMZMK010011445">
    <property type="protein sequence ID" value="KAI7727091.1"/>
    <property type="molecule type" value="Genomic_DNA"/>
</dbReference>
<evidence type="ECO:0000313" key="2">
    <source>
        <dbReference type="Proteomes" id="UP001206925"/>
    </source>
</evidence>
<reference evidence="1" key="1">
    <citation type="submission" date="2022-06" db="EMBL/GenBank/DDBJ databases">
        <title>Uncovering the hologenomic basis of an extraordinary plant invasion.</title>
        <authorList>
            <person name="Bieker V.C."/>
            <person name="Martin M.D."/>
            <person name="Gilbert T."/>
            <person name="Hodgins K."/>
            <person name="Battlay P."/>
            <person name="Petersen B."/>
            <person name="Wilson J."/>
        </authorList>
    </citation>
    <scope>NUCLEOTIDE SEQUENCE</scope>
    <source>
        <strain evidence="1">AA19_3_7</strain>
        <tissue evidence="1">Leaf</tissue>
    </source>
</reference>